<dbReference type="AlphaFoldDB" id="A0A7E5WRB4"/>
<feature type="domain" description="Glycosyl transferase family 25" evidence="5">
    <location>
        <begin position="326"/>
        <end position="503"/>
    </location>
</feature>
<reference evidence="7" key="1">
    <citation type="submission" date="2025-08" db="UniProtKB">
        <authorList>
            <consortium name="RefSeq"/>
        </authorList>
    </citation>
    <scope>IDENTIFICATION</scope>
</reference>
<dbReference type="FunCoup" id="A0A7E5WRB4">
    <property type="interactions" value="360"/>
</dbReference>
<evidence type="ECO:0000256" key="2">
    <source>
        <dbReference type="ARBA" id="ARBA00022676"/>
    </source>
</evidence>
<comment type="similarity">
    <text evidence="1">Belongs to the glycosyltransferase 25 family.</text>
</comment>
<sequence length="566" mass="66573">MISFVYFLLIYLNLNGLQQCICEENENKYKMPTVGISVLVRNKAHTLPYFLTCIKNLDYPKDRVYVWIHSDFNEDRSIEIVEKWVEKYAKLYSGVYLTTNSTSGHLHSDQKSSIHWTPEHFKHVIRLREDALKFARKMWADYLLMIDADVFLTNPATLKVLVSKELEIVAPMLISDGLYSNFWCGMTDRYYYLRTDDYKPIQKRENLGCFVVPMVHTAVLVSLKTVVSDRITYDPKKIRNYDGPHDDIIAFAVNAKKNKIPLHICNDELYGFVPVPLEDNDDPKNDYEQLLNIKLEAIGRHSPLYLDTFLEGYVTYPQMWKFGCSEIYMINLERRSERRKLMEMNFKELGMDVKHFKAVDGRKLDMDNLKDMSITLMPNYEDPYHKRPMKAGEVGCFLSHYYIWEDIIENKHAISLVLEDDIHFVPYFRSRFLQLMSEIETLDWDLVYIGRKILLDDDEKYVTQHTTRPLYSYWTLGYLLSERGARKLLSARPLDRMLPVDEFLPIMFDQHPNETWKAHFLNRNLEAYSSAPLLVHPTHYTGQDGYISDTEDSDLVILPSNLKNEL</sequence>
<dbReference type="OrthoDB" id="47375at2759"/>
<evidence type="ECO:0000313" key="6">
    <source>
        <dbReference type="Proteomes" id="UP000322000"/>
    </source>
</evidence>
<dbReference type="KEGG" id="tnl:113504615"/>
<evidence type="ECO:0000256" key="1">
    <source>
        <dbReference type="ARBA" id="ARBA00006721"/>
    </source>
</evidence>
<dbReference type="InParanoid" id="A0A7E5WRB4"/>
<evidence type="ECO:0000259" key="5">
    <source>
        <dbReference type="Pfam" id="PF01755"/>
    </source>
</evidence>
<dbReference type="InterPro" id="IPR002654">
    <property type="entry name" value="Glyco_trans_25"/>
</dbReference>
<dbReference type="CDD" id="cd06532">
    <property type="entry name" value="Glyco_transf_25"/>
    <property type="match status" value="1"/>
</dbReference>
<evidence type="ECO:0000313" key="7">
    <source>
        <dbReference type="RefSeq" id="XP_026742852.1"/>
    </source>
</evidence>
<accession>A0A7E5WRB4</accession>
<organism evidence="6 7">
    <name type="scientific">Trichoplusia ni</name>
    <name type="common">Cabbage looper</name>
    <dbReference type="NCBI Taxonomy" id="7111"/>
    <lineage>
        <taxon>Eukaryota</taxon>
        <taxon>Metazoa</taxon>
        <taxon>Ecdysozoa</taxon>
        <taxon>Arthropoda</taxon>
        <taxon>Hexapoda</taxon>
        <taxon>Insecta</taxon>
        <taxon>Pterygota</taxon>
        <taxon>Neoptera</taxon>
        <taxon>Endopterygota</taxon>
        <taxon>Lepidoptera</taxon>
        <taxon>Glossata</taxon>
        <taxon>Ditrysia</taxon>
        <taxon>Noctuoidea</taxon>
        <taxon>Noctuidae</taxon>
        <taxon>Plusiinae</taxon>
        <taxon>Trichoplusia</taxon>
    </lineage>
</organism>
<keyword evidence="4" id="KW-0732">Signal</keyword>
<keyword evidence="2" id="KW-0328">Glycosyltransferase</keyword>
<dbReference type="SUPFAM" id="SSF53448">
    <property type="entry name" value="Nucleotide-diphospho-sugar transferases"/>
    <property type="match status" value="1"/>
</dbReference>
<protein>
    <submittedName>
        <fullName evidence="7">Glycosyltransferase 25 family member</fullName>
    </submittedName>
</protein>
<dbReference type="PANTHER" id="PTHR10730">
    <property type="entry name" value="PROCOLLAGEN-LYSINE,2-OXOGLUTARATE 5-DIOXYGENASE/GLYCOSYLTRANSFERASE 25 FAMILY MEMBER"/>
    <property type="match status" value="1"/>
</dbReference>
<dbReference type="PANTHER" id="PTHR10730:SF53">
    <property type="entry name" value="GLYCOSYLTRANSFERASE 25 FAMILY MEMBER"/>
    <property type="match status" value="1"/>
</dbReference>
<evidence type="ECO:0000256" key="3">
    <source>
        <dbReference type="ARBA" id="ARBA00022679"/>
    </source>
</evidence>
<dbReference type="RefSeq" id="XP_026742852.1">
    <property type="nucleotide sequence ID" value="XM_026887051.1"/>
</dbReference>
<gene>
    <name evidence="7" type="primary">LOC113504615</name>
</gene>
<dbReference type="InterPro" id="IPR029044">
    <property type="entry name" value="Nucleotide-diphossugar_trans"/>
</dbReference>
<feature type="signal peptide" evidence="4">
    <location>
        <begin position="1"/>
        <end position="22"/>
    </location>
</feature>
<dbReference type="Pfam" id="PF01755">
    <property type="entry name" value="Glyco_transf_25"/>
    <property type="match status" value="1"/>
</dbReference>
<keyword evidence="3" id="KW-0808">Transferase</keyword>
<dbReference type="CTD" id="33778"/>
<evidence type="ECO:0000256" key="4">
    <source>
        <dbReference type="SAM" id="SignalP"/>
    </source>
</evidence>
<dbReference type="InterPro" id="IPR050757">
    <property type="entry name" value="Collagen_mod_GT25"/>
</dbReference>
<dbReference type="GO" id="GO:0050211">
    <property type="term" value="F:procollagen galactosyltransferase activity"/>
    <property type="evidence" value="ECO:0007669"/>
    <property type="project" value="TreeGrafter"/>
</dbReference>
<dbReference type="Proteomes" id="UP000322000">
    <property type="component" value="Chromosome 1"/>
</dbReference>
<keyword evidence="6" id="KW-1185">Reference proteome</keyword>
<proteinExistence type="inferred from homology"/>
<dbReference type="Gene3D" id="3.90.550.10">
    <property type="entry name" value="Spore Coat Polysaccharide Biosynthesis Protein SpsA, Chain A"/>
    <property type="match status" value="1"/>
</dbReference>
<feature type="chain" id="PRO_5028872308" evidence="4">
    <location>
        <begin position="23"/>
        <end position="566"/>
    </location>
</feature>
<dbReference type="GeneID" id="113504615"/>
<name>A0A7E5WRB4_TRINI</name>